<dbReference type="PANTHER" id="PTHR43808">
    <property type="entry name" value="ACETYLORNITHINE DEACETYLASE"/>
    <property type="match status" value="1"/>
</dbReference>
<reference evidence="9" key="2">
    <citation type="journal article" date="2021" name="PeerJ">
        <title>Extensive microbial diversity within the chicken gut microbiome revealed by metagenomics and culture.</title>
        <authorList>
            <person name="Gilroy R."/>
            <person name="Ravi A."/>
            <person name="Getino M."/>
            <person name="Pursley I."/>
            <person name="Horton D.L."/>
            <person name="Alikhan N.F."/>
            <person name="Baker D."/>
            <person name="Gharbi K."/>
            <person name="Hall N."/>
            <person name="Watson M."/>
            <person name="Adriaenssens E.M."/>
            <person name="Foster-Nyarko E."/>
            <person name="Jarju S."/>
            <person name="Secka A."/>
            <person name="Antonio M."/>
            <person name="Oren A."/>
            <person name="Chaudhuri R.R."/>
            <person name="La Ragione R."/>
            <person name="Hildebrand F."/>
            <person name="Pallen M.J."/>
        </authorList>
    </citation>
    <scope>NUCLEOTIDE SEQUENCE</scope>
    <source>
        <strain evidence="9">ChiHcec3-6078</strain>
    </source>
</reference>
<dbReference type="Pfam" id="PF01546">
    <property type="entry name" value="Peptidase_M20"/>
    <property type="match status" value="1"/>
</dbReference>
<dbReference type="Gene3D" id="3.40.630.10">
    <property type="entry name" value="Zn peptidases"/>
    <property type="match status" value="1"/>
</dbReference>
<dbReference type="PROSITE" id="PS00758">
    <property type="entry name" value="ARGE_DAPE_CPG2_1"/>
    <property type="match status" value="1"/>
</dbReference>
<dbReference type="InterPro" id="IPR010964">
    <property type="entry name" value="M20A_pepV-rel"/>
</dbReference>
<dbReference type="SUPFAM" id="SSF55031">
    <property type="entry name" value="Bacterial exopeptidase dimerisation domain"/>
    <property type="match status" value="1"/>
</dbReference>
<gene>
    <name evidence="9" type="primary">pepV</name>
    <name evidence="9" type="ORF">IAC50_02905</name>
</gene>
<dbReference type="Proteomes" id="UP000824090">
    <property type="component" value="Unassembled WGS sequence"/>
</dbReference>
<evidence type="ECO:0000313" key="9">
    <source>
        <dbReference type="EMBL" id="HIU25434.1"/>
    </source>
</evidence>
<evidence type="ECO:0000256" key="2">
    <source>
        <dbReference type="ARBA" id="ARBA00006247"/>
    </source>
</evidence>
<keyword evidence="6" id="KW-0862">Zinc</keyword>
<sequence>MEFSGVKEHIEKNKEAMLNDLSFLISIPSVAVRTEGNAPFGENVQRAYEAMMKMAEREGFETFNADNFGGHIDFPGSGEGIVGVVGHLDVVPEGDNWDFDPYGGEISEGFVKGRGAVDDKGPVIASFYAMKALKECGFRPEKTVRLILGLDEETEWEGMDYYLSKVKEVPDMGFTPDGDFPAIHGEKGILVFDLAKKFSGSGEKGLRLTSLKGGNAANSVADFARAVVYDSAGGGYEAIRSRAADFRGRDGRRVSCRAAGRSLEITARGVSAHGAKPEQGENAVSLIMEFLGGITFIDEDVNDFIEFYNEKIGYDLHGERIGCHISDEQSGSLVFNVGMIEADKGGGKITVNIRYPVTADYEAVYEGIMKASDKYNMGIIKGKHQPPIYIPADDPFIETLMEVYREHTGDNGSEPLVIGGGTYARAIKNTVAFGARFPGEPELGHQKNECISVKSMTLLTEIYADAIYRLAGGKQTEAR</sequence>
<reference evidence="9" key="1">
    <citation type="submission" date="2020-10" db="EMBL/GenBank/DDBJ databases">
        <authorList>
            <person name="Gilroy R."/>
        </authorList>
    </citation>
    <scope>NUCLEOTIDE SEQUENCE</scope>
    <source>
        <strain evidence="9">ChiHcec3-6078</strain>
    </source>
</reference>
<keyword evidence="5" id="KW-0378">Hydrolase</keyword>
<dbReference type="PANTHER" id="PTHR43808:SF31">
    <property type="entry name" value="N-ACETYL-L-CITRULLINE DEACETYLASE"/>
    <property type="match status" value="1"/>
</dbReference>
<dbReference type="Gene3D" id="3.30.70.360">
    <property type="match status" value="2"/>
</dbReference>
<dbReference type="PROSITE" id="PS00759">
    <property type="entry name" value="ARGE_DAPE_CPG2_2"/>
    <property type="match status" value="1"/>
</dbReference>
<evidence type="ECO:0000256" key="6">
    <source>
        <dbReference type="ARBA" id="ARBA00022833"/>
    </source>
</evidence>
<dbReference type="AlphaFoldDB" id="A0A9D1L5A5"/>
<dbReference type="GO" id="GO:0006526">
    <property type="term" value="P:L-arginine biosynthetic process"/>
    <property type="evidence" value="ECO:0007669"/>
    <property type="project" value="TreeGrafter"/>
</dbReference>
<keyword evidence="4" id="KW-0479">Metal-binding</keyword>
<keyword evidence="7" id="KW-0224">Dipeptidase</keyword>
<dbReference type="InterPro" id="IPR036264">
    <property type="entry name" value="Bact_exopeptidase_dim_dom"/>
</dbReference>
<name>A0A9D1L5A5_9FIRM</name>
<evidence type="ECO:0000256" key="3">
    <source>
        <dbReference type="ARBA" id="ARBA00022670"/>
    </source>
</evidence>
<dbReference type="GO" id="GO:0008270">
    <property type="term" value="F:zinc ion binding"/>
    <property type="evidence" value="ECO:0007669"/>
    <property type="project" value="InterPro"/>
</dbReference>
<dbReference type="EMBL" id="DVMP01000061">
    <property type="protein sequence ID" value="HIU25434.1"/>
    <property type="molecule type" value="Genomic_DNA"/>
</dbReference>
<comment type="caution">
    <text evidence="9">The sequence shown here is derived from an EMBL/GenBank/DDBJ whole genome shotgun (WGS) entry which is preliminary data.</text>
</comment>
<dbReference type="GO" id="GO:0008777">
    <property type="term" value="F:acetylornithine deacetylase activity"/>
    <property type="evidence" value="ECO:0007669"/>
    <property type="project" value="TreeGrafter"/>
</dbReference>
<dbReference type="InterPro" id="IPR002933">
    <property type="entry name" value="Peptidase_M20"/>
</dbReference>
<evidence type="ECO:0000256" key="8">
    <source>
        <dbReference type="ARBA" id="ARBA00023049"/>
    </source>
</evidence>
<organism evidence="9 10">
    <name type="scientific">Candidatus Allocopromorpha excrementigallinarum</name>
    <dbReference type="NCBI Taxonomy" id="2840742"/>
    <lineage>
        <taxon>Bacteria</taxon>
        <taxon>Bacillati</taxon>
        <taxon>Bacillota</taxon>
        <taxon>Clostridia</taxon>
        <taxon>Eubacteriales</taxon>
        <taxon>Eubacteriaceae</taxon>
        <taxon>Eubacteriaceae incertae sedis</taxon>
        <taxon>Candidatus Allocopromorpha</taxon>
    </lineage>
</organism>
<evidence type="ECO:0000256" key="7">
    <source>
        <dbReference type="ARBA" id="ARBA00022997"/>
    </source>
</evidence>
<comment type="similarity">
    <text evidence="2">Belongs to the peptidase M20A family.</text>
</comment>
<dbReference type="GO" id="GO:0016805">
    <property type="term" value="F:dipeptidase activity"/>
    <property type="evidence" value="ECO:0007669"/>
    <property type="project" value="UniProtKB-KW"/>
</dbReference>
<dbReference type="GO" id="GO:0006508">
    <property type="term" value="P:proteolysis"/>
    <property type="evidence" value="ECO:0007669"/>
    <property type="project" value="UniProtKB-KW"/>
</dbReference>
<dbReference type="NCBIfam" id="TIGR01887">
    <property type="entry name" value="dipeptidaselike"/>
    <property type="match status" value="1"/>
</dbReference>
<dbReference type="InterPro" id="IPR050072">
    <property type="entry name" value="Peptidase_M20A"/>
</dbReference>
<accession>A0A9D1L5A5</accession>
<dbReference type="InterPro" id="IPR001261">
    <property type="entry name" value="ArgE/DapE_CS"/>
</dbReference>
<keyword evidence="3" id="KW-0645">Protease</keyword>
<keyword evidence="8" id="KW-0482">Metalloprotease</keyword>
<comment type="cofactor">
    <cofactor evidence="1">
        <name>Zn(2+)</name>
        <dbReference type="ChEBI" id="CHEBI:29105"/>
    </cofactor>
</comment>
<protein>
    <submittedName>
        <fullName evidence="9">Dipeptidase PepV</fullName>
    </submittedName>
</protein>
<evidence type="ECO:0000256" key="1">
    <source>
        <dbReference type="ARBA" id="ARBA00001947"/>
    </source>
</evidence>
<evidence type="ECO:0000256" key="4">
    <source>
        <dbReference type="ARBA" id="ARBA00022723"/>
    </source>
</evidence>
<dbReference type="GO" id="GO:0008237">
    <property type="term" value="F:metallopeptidase activity"/>
    <property type="evidence" value="ECO:0007669"/>
    <property type="project" value="UniProtKB-KW"/>
</dbReference>
<evidence type="ECO:0000256" key="5">
    <source>
        <dbReference type="ARBA" id="ARBA00022801"/>
    </source>
</evidence>
<dbReference type="NCBIfam" id="NF005591">
    <property type="entry name" value="PRK07318.1"/>
    <property type="match status" value="1"/>
</dbReference>
<proteinExistence type="inferred from homology"/>
<dbReference type="SUPFAM" id="SSF53187">
    <property type="entry name" value="Zn-dependent exopeptidases"/>
    <property type="match status" value="1"/>
</dbReference>
<evidence type="ECO:0000313" key="10">
    <source>
        <dbReference type="Proteomes" id="UP000824090"/>
    </source>
</evidence>